<feature type="domain" description="Type IV methyl-directed restriction enzyme EcoKMcrB subunit DNA-binding" evidence="2">
    <location>
        <begin position="12"/>
        <end position="181"/>
    </location>
</feature>
<dbReference type="Pfam" id="PF12102">
    <property type="entry name" value="MrcB_N"/>
    <property type="match status" value="1"/>
</dbReference>
<accession>A0A6A8NJR8</accession>
<dbReference type="InterPro" id="IPR027417">
    <property type="entry name" value="P-loop_NTPase"/>
</dbReference>
<dbReference type="Gene3D" id="3.40.50.300">
    <property type="entry name" value="P-loop containing nucleotide triphosphate hydrolases"/>
    <property type="match status" value="1"/>
</dbReference>
<dbReference type="AlphaFoldDB" id="A0A6A8NJR8"/>
<dbReference type="GO" id="GO:0016887">
    <property type="term" value="F:ATP hydrolysis activity"/>
    <property type="evidence" value="ECO:0007669"/>
    <property type="project" value="InterPro"/>
</dbReference>
<evidence type="ECO:0000259" key="2">
    <source>
        <dbReference type="Pfam" id="PF12102"/>
    </source>
</evidence>
<dbReference type="SUPFAM" id="SSF52540">
    <property type="entry name" value="P-loop containing nucleoside triphosphate hydrolases"/>
    <property type="match status" value="1"/>
</dbReference>
<dbReference type="GO" id="GO:0005524">
    <property type="term" value="F:ATP binding"/>
    <property type="evidence" value="ECO:0007669"/>
    <property type="project" value="InterPro"/>
</dbReference>
<gene>
    <name evidence="3" type="ORF">GKZ95_09550</name>
</gene>
<dbReference type="InterPro" id="IPR011704">
    <property type="entry name" value="ATPase_dyneun-rel_AAA"/>
</dbReference>
<feature type="domain" description="ATPase dynein-related AAA" evidence="1">
    <location>
        <begin position="534"/>
        <end position="659"/>
    </location>
</feature>
<evidence type="ECO:0000259" key="1">
    <source>
        <dbReference type="Pfam" id="PF07728"/>
    </source>
</evidence>
<dbReference type="Pfam" id="PF07728">
    <property type="entry name" value="AAA_5"/>
    <property type="match status" value="1"/>
</dbReference>
<sequence length="805" mass="92672">MSLSSMLEEAAKQYPNAKKGQFSGAQIGNTFKVKIPNELKHLIDLSNFMIRGSIGAGQFAAVPWIAIMDKEFTTSTQNGIYIVFLFSSDGKRVYLSLNQGVTYLNSHNYSSEQVNQMTKLLREKFPSTSNTVDIIDLNATTSLAKGYEKSNIYAFEYNTNNIPSDDQIISNLSDLLYKYSLIKDFYISEGSNIEKFYLALERLPINPKYRDFKNLLSRFIEQANNNLTDRQKRKTTLGENGFENNRFQRINKFDKISIDGVDLRIYLFSTASYGPKNGEGSSKLPYICYDLGNKKWASIRVTFLNSQSKSIRIVIWDEEKNSDEETGYNYELNDLQIFSDAEPNGALIKLYNDFFGKKWRTNKQTDIEGRDGEVKKMESIGWNRILCGPPGTGKTYSIDSYKKELGLTEQHVETDAKLNYDTLTWKDVIYLAFKRNEKKPMTVKQIEQSDIVIQYAKTKKSKSPYGTISTTIIENATEASTTTTYRKGTDLFERVGGLSGKQWQLTEEGEIEADEIEDVVVQESISEDSFFYSLVTFHQSYGYEDFIEGIYAETEEGRIHYRVKDGVFKEFCNRAKSYPDQNFLFVIDEINRGNISKIFGELITLIEPTKRLGAKEELSVVLPYSGEQFGVPKNVYLLGTMNTADRSIAMMDTALRRRFSFVEKMPDSNIVKKEVGDIEGINIAKVLECMNRRIEFLYDREHTIGHAFFLNISTIAELKEVFENKVIPLLQEYFFEDYEKIQAVLNDTYNVYIDRLKNDSTIFSHHFGQLVNDYDSIRYSLKKDISRHEFISFVNHITEVDDYHE</sequence>
<organism evidence="3">
    <name type="scientific">Enterococcus faecium</name>
    <name type="common">Streptococcus faecium</name>
    <dbReference type="NCBI Taxonomy" id="1352"/>
    <lineage>
        <taxon>Bacteria</taxon>
        <taxon>Bacillati</taxon>
        <taxon>Bacillota</taxon>
        <taxon>Bacilli</taxon>
        <taxon>Lactobacillales</taxon>
        <taxon>Enterococcaceae</taxon>
        <taxon>Enterococcus</taxon>
    </lineage>
</organism>
<reference evidence="3" key="1">
    <citation type="submission" date="2019-10" db="EMBL/GenBank/DDBJ databases">
        <title>Identification of the same linezolid-resistant Tn6246::fexB-poxtA-carrying Enterococcus faecium strain colonizing a hospitalized patient and bovines in different continents.</title>
        <authorList>
            <person name="Tedim A.P."/>
            <person name="Freitas A.R."/>
            <person name="Novais C."/>
            <person name="Duarte B."/>
            <person name="Elghaieb H."/>
            <person name="Abbassi M.S."/>
            <person name="Peixe L."/>
        </authorList>
    </citation>
    <scope>NUCLEOTIDE SEQUENCE</scope>
    <source>
        <strain evidence="3">2FEZ</strain>
    </source>
</reference>
<dbReference type="Gene3D" id="3.30.920.90">
    <property type="match status" value="1"/>
</dbReference>
<evidence type="ECO:0000313" key="3">
    <source>
        <dbReference type="EMBL" id="MTD36118.1"/>
    </source>
</evidence>
<proteinExistence type="predicted"/>
<dbReference type="PANTHER" id="PTHR37291:SF1">
    <property type="entry name" value="TYPE IV METHYL-DIRECTED RESTRICTION ENZYME ECOKMCRB SUBUNIT"/>
    <property type="match status" value="1"/>
</dbReference>
<protein>
    <submittedName>
        <fullName evidence="3">DUF3578 domain-containing protein</fullName>
    </submittedName>
</protein>
<dbReference type="EMBL" id="WLYP01000009">
    <property type="protein sequence ID" value="MTD36118.1"/>
    <property type="molecule type" value="Genomic_DNA"/>
</dbReference>
<dbReference type="PANTHER" id="PTHR37291">
    <property type="entry name" value="5-METHYLCYTOSINE-SPECIFIC RESTRICTION ENZYME B"/>
    <property type="match status" value="1"/>
</dbReference>
<dbReference type="InterPro" id="IPR052934">
    <property type="entry name" value="Methyl-DNA_Rec/Restrict_Enz"/>
</dbReference>
<comment type="caution">
    <text evidence="3">The sequence shown here is derived from an EMBL/GenBank/DDBJ whole genome shotgun (WGS) entry which is preliminary data.</text>
</comment>
<name>A0A6A8NJR8_ENTFC</name>
<dbReference type="InterPro" id="IPR021961">
    <property type="entry name" value="McrB_DNA-bd"/>
</dbReference>
<dbReference type="RefSeq" id="WP_002338191.1">
    <property type="nucleotide sequence ID" value="NZ_CABGJP010000002.1"/>
</dbReference>